<feature type="compositionally biased region" description="Polar residues" evidence="1">
    <location>
        <begin position="141"/>
        <end position="158"/>
    </location>
</feature>
<protein>
    <recommendedName>
        <fullName evidence="5">Extracellular membrane protein CFEM domain-containing protein</fullName>
    </recommendedName>
</protein>
<evidence type="ECO:0000256" key="1">
    <source>
        <dbReference type="SAM" id="MobiDB-lite"/>
    </source>
</evidence>
<evidence type="ECO:0008006" key="5">
    <source>
        <dbReference type="Google" id="ProtNLM"/>
    </source>
</evidence>
<accession>A0A6A5V544</accession>
<proteinExistence type="predicted"/>
<name>A0A6A5V544_9PLEO</name>
<organism evidence="3 4">
    <name type="scientific">Bimuria novae-zelandiae CBS 107.79</name>
    <dbReference type="NCBI Taxonomy" id="1447943"/>
    <lineage>
        <taxon>Eukaryota</taxon>
        <taxon>Fungi</taxon>
        <taxon>Dikarya</taxon>
        <taxon>Ascomycota</taxon>
        <taxon>Pezizomycotina</taxon>
        <taxon>Dothideomycetes</taxon>
        <taxon>Pleosporomycetidae</taxon>
        <taxon>Pleosporales</taxon>
        <taxon>Massarineae</taxon>
        <taxon>Didymosphaeriaceae</taxon>
        <taxon>Bimuria</taxon>
    </lineage>
</organism>
<dbReference type="AlphaFoldDB" id="A0A6A5V544"/>
<keyword evidence="4" id="KW-1185">Reference proteome</keyword>
<reference evidence="3" key="1">
    <citation type="journal article" date="2020" name="Stud. Mycol.">
        <title>101 Dothideomycetes genomes: a test case for predicting lifestyles and emergence of pathogens.</title>
        <authorList>
            <person name="Haridas S."/>
            <person name="Albert R."/>
            <person name="Binder M."/>
            <person name="Bloem J."/>
            <person name="Labutti K."/>
            <person name="Salamov A."/>
            <person name="Andreopoulos B."/>
            <person name="Baker S."/>
            <person name="Barry K."/>
            <person name="Bills G."/>
            <person name="Bluhm B."/>
            <person name="Cannon C."/>
            <person name="Castanera R."/>
            <person name="Culley D."/>
            <person name="Daum C."/>
            <person name="Ezra D."/>
            <person name="Gonzalez J."/>
            <person name="Henrissat B."/>
            <person name="Kuo A."/>
            <person name="Liang C."/>
            <person name="Lipzen A."/>
            <person name="Lutzoni F."/>
            <person name="Magnuson J."/>
            <person name="Mondo S."/>
            <person name="Nolan M."/>
            <person name="Ohm R."/>
            <person name="Pangilinan J."/>
            <person name="Park H.-J."/>
            <person name="Ramirez L."/>
            <person name="Alfaro M."/>
            <person name="Sun H."/>
            <person name="Tritt A."/>
            <person name="Yoshinaga Y."/>
            <person name="Zwiers L.-H."/>
            <person name="Turgeon B."/>
            <person name="Goodwin S."/>
            <person name="Spatafora J."/>
            <person name="Crous P."/>
            <person name="Grigoriev I."/>
        </authorList>
    </citation>
    <scope>NUCLEOTIDE SEQUENCE</scope>
    <source>
        <strain evidence="3">CBS 107.79</strain>
    </source>
</reference>
<evidence type="ECO:0000313" key="3">
    <source>
        <dbReference type="EMBL" id="KAF1968437.1"/>
    </source>
</evidence>
<feature type="signal peptide" evidence="2">
    <location>
        <begin position="1"/>
        <end position="18"/>
    </location>
</feature>
<evidence type="ECO:0000256" key="2">
    <source>
        <dbReference type="SAM" id="SignalP"/>
    </source>
</evidence>
<gene>
    <name evidence="3" type="ORF">BU23DRAFT_602175</name>
</gene>
<feature type="compositionally biased region" description="Low complexity" evidence="1">
    <location>
        <begin position="186"/>
        <end position="208"/>
    </location>
</feature>
<dbReference type="Proteomes" id="UP000800036">
    <property type="component" value="Unassembled WGS sequence"/>
</dbReference>
<dbReference type="EMBL" id="ML976720">
    <property type="protein sequence ID" value="KAF1968437.1"/>
    <property type="molecule type" value="Genomic_DNA"/>
</dbReference>
<feature type="compositionally biased region" description="Low complexity" evidence="1">
    <location>
        <begin position="166"/>
        <end position="178"/>
    </location>
</feature>
<feature type="region of interest" description="Disordered" evidence="1">
    <location>
        <begin position="141"/>
        <end position="208"/>
    </location>
</feature>
<evidence type="ECO:0000313" key="4">
    <source>
        <dbReference type="Proteomes" id="UP000800036"/>
    </source>
</evidence>
<dbReference type="OrthoDB" id="3791842at2759"/>
<keyword evidence="2" id="KW-0732">Signal</keyword>
<feature type="chain" id="PRO_5025533316" description="Extracellular membrane protein CFEM domain-containing protein" evidence="2">
    <location>
        <begin position="19"/>
        <end position="227"/>
    </location>
</feature>
<sequence>MARIWALSFVAVAPLAAGAPEPQITARAALHPRADSSILGYISTSGASELTDLRSCLWPATLTQSGSYAQCCEADKPCDFFTTCSAGNVIAESTSIFCNWGYCNTAVMVPSAGDESGKSVLGCWATDIGERAFYLVQDGSGVTSHSGRSTTTVPSLTQRPSDSRSDSSAAPTGTATESFESESETETGSPSPTGEITPSSSSPGAAAGVTRPLTGFVGFIAGLLAVL</sequence>